<protein>
    <submittedName>
        <fullName evidence="1">Helitron_like_N domain-containing protein</fullName>
    </submittedName>
</protein>
<dbReference type="OrthoDB" id="6141723at2759"/>
<comment type="caution">
    <text evidence="1">The sequence shown here is derived from an EMBL/GenBank/DDBJ whole genome shotgun (WGS) entry which is preliminary data.</text>
</comment>
<organism evidence="1 2">
    <name type="scientific">Trichonephila clavata</name>
    <name type="common">Joro spider</name>
    <name type="synonym">Nephila clavata</name>
    <dbReference type="NCBI Taxonomy" id="2740835"/>
    <lineage>
        <taxon>Eukaryota</taxon>
        <taxon>Metazoa</taxon>
        <taxon>Ecdysozoa</taxon>
        <taxon>Arthropoda</taxon>
        <taxon>Chelicerata</taxon>
        <taxon>Arachnida</taxon>
        <taxon>Araneae</taxon>
        <taxon>Araneomorphae</taxon>
        <taxon>Entelegynae</taxon>
        <taxon>Araneoidea</taxon>
        <taxon>Nephilidae</taxon>
        <taxon>Trichonephila</taxon>
    </lineage>
</organism>
<gene>
    <name evidence="1" type="ORF">TNCT_289591</name>
</gene>
<keyword evidence="2" id="KW-1185">Reference proteome</keyword>
<accession>A0A8X6EZC7</accession>
<evidence type="ECO:0000313" key="2">
    <source>
        <dbReference type="Proteomes" id="UP000887116"/>
    </source>
</evidence>
<dbReference type="AlphaFoldDB" id="A0A8X6EZC7"/>
<proteinExistence type="predicted"/>
<name>A0A8X6EZC7_TRICU</name>
<dbReference type="EMBL" id="BMAO01000262">
    <property type="protein sequence ID" value="GFQ65587.1"/>
    <property type="molecule type" value="Genomic_DNA"/>
</dbReference>
<reference evidence="1" key="1">
    <citation type="submission" date="2020-07" db="EMBL/GenBank/DDBJ databases">
        <title>Multicomponent nature underlies the extraordinary mechanical properties of spider dragline silk.</title>
        <authorList>
            <person name="Kono N."/>
            <person name="Nakamura H."/>
            <person name="Mori M."/>
            <person name="Yoshida Y."/>
            <person name="Ohtoshi R."/>
            <person name="Malay A.D."/>
            <person name="Moran D.A.P."/>
            <person name="Tomita M."/>
            <person name="Numata K."/>
            <person name="Arakawa K."/>
        </authorList>
    </citation>
    <scope>NUCLEOTIDE SEQUENCE</scope>
</reference>
<sequence>MQIRRLRYDGSYGIIEQVINVPVNVDTMVQKLPRELGDDQACNFNIKKKMIHKPTYLSGVIKKSVVKAWLQFLLGQPLYKHYKIIVHWNSFHANTITSCVAANVIGDDPIEHLQCDRSAPESKVLLARQHTMLWN</sequence>
<evidence type="ECO:0000313" key="1">
    <source>
        <dbReference type="EMBL" id="GFQ65587.1"/>
    </source>
</evidence>
<dbReference type="Proteomes" id="UP000887116">
    <property type="component" value="Unassembled WGS sequence"/>
</dbReference>